<dbReference type="AlphaFoldDB" id="A0A4S4BWU1"/>
<proteinExistence type="inferred from homology"/>
<comment type="caution">
    <text evidence="4">The sequence shown here is derived from an EMBL/GenBank/DDBJ whole genome shotgun (WGS) entry which is preliminary data.</text>
</comment>
<evidence type="ECO:0000256" key="1">
    <source>
        <dbReference type="ARBA" id="ARBA00008520"/>
    </source>
</evidence>
<evidence type="ECO:0000256" key="2">
    <source>
        <dbReference type="ARBA" id="ARBA00022448"/>
    </source>
</evidence>
<dbReference type="Proteomes" id="UP000310636">
    <property type="component" value="Unassembled WGS sequence"/>
</dbReference>
<dbReference type="PANTHER" id="PTHR43649">
    <property type="entry name" value="ARABINOSE-BINDING PROTEIN-RELATED"/>
    <property type="match status" value="1"/>
</dbReference>
<dbReference type="Pfam" id="PF13416">
    <property type="entry name" value="SBP_bac_8"/>
    <property type="match status" value="1"/>
</dbReference>
<dbReference type="OrthoDB" id="9798191at2"/>
<keyword evidence="5" id="KW-1185">Reference proteome</keyword>
<evidence type="ECO:0000313" key="5">
    <source>
        <dbReference type="Proteomes" id="UP000310636"/>
    </source>
</evidence>
<name>A0A4S4BWU1_9BACL</name>
<evidence type="ECO:0000313" key="4">
    <source>
        <dbReference type="EMBL" id="THF77562.1"/>
    </source>
</evidence>
<accession>A0A4S4BWU1</accession>
<protein>
    <submittedName>
        <fullName evidence="4">Extracellular solute-binding protein</fullName>
    </submittedName>
</protein>
<evidence type="ECO:0000256" key="3">
    <source>
        <dbReference type="SAM" id="MobiDB-lite"/>
    </source>
</evidence>
<dbReference type="InterPro" id="IPR006059">
    <property type="entry name" value="SBP"/>
</dbReference>
<dbReference type="PANTHER" id="PTHR43649:SF29">
    <property type="entry name" value="OSMOPROTECTIVE COMPOUNDS-BINDING PROTEIN GGTB"/>
    <property type="match status" value="1"/>
</dbReference>
<feature type="compositionally biased region" description="Low complexity" evidence="3">
    <location>
        <begin position="76"/>
        <end position="94"/>
    </location>
</feature>
<gene>
    <name evidence="4" type="ORF">E6C55_16225</name>
</gene>
<feature type="region of interest" description="Disordered" evidence="3">
    <location>
        <begin position="76"/>
        <end position="101"/>
    </location>
</feature>
<sequence>MPIMGVFCLVGPIQKNSRFFKRISRLQSRLISILKGKSTGRESTMRKSTMKIGVMLASAMLLLAACSGNGNGNANGGNSSASPAGASSPAASSGTAQEGTAKQPVELTLAHGWTGEVAMAAAFEPAIDRFIASHDYITLNVETAPGNGIREKIVTEMAANDPPDVFLHWGARDTASYIANEKVADLTDLIAGDPELEGRYIDNAYDSVTYKGRIYGLPIEANMMNFLVNTKMFADAGIKVPETFDELKEAVKAFKAKGLIPIAANDGTTRAILSNLNDQLYGESVRDRLIGKEEYDERLVEAASHVRELVELGAFPEGMETLGTLQALELFNTGMSPMYYQHSWTLGSVAEDLFDQVEVVPFPKLKPDGDAYMTSGVGYFVYISERAYEDENKREAAWELAKYLAGTEVGKELEVVSGNPSPVVWDRSSDMHPMLAKAFKLRDSGEVKTFPDHNDLLSAEASKVYNDLKTRLYLNDITPEQYAQLFEEGIKNNPNPAFEP</sequence>
<dbReference type="Gene3D" id="3.40.190.10">
    <property type="entry name" value="Periplasmic binding protein-like II"/>
    <property type="match status" value="2"/>
</dbReference>
<keyword evidence="2" id="KW-0813">Transport</keyword>
<organism evidence="4 5">
    <name type="scientific">Cohnella fermenti</name>
    <dbReference type="NCBI Taxonomy" id="2565925"/>
    <lineage>
        <taxon>Bacteria</taxon>
        <taxon>Bacillati</taxon>
        <taxon>Bacillota</taxon>
        <taxon>Bacilli</taxon>
        <taxon>Bacillales</taxon>
        <taxon>Paenibacillaceae</taxon>
        <taxon>Cohnella</taxon>
    </lineage>
</organism>
<comment type="similarity">
    <text evidence="1">Belongs to the bacterial solute-binding protein 1 family.</text>
</comment>
<dbReference type="SUPFAM" id="SSF53850">
    <property type="entry name" value="Periplasmic binding protein-like II"/>
    <property type="match status" value="1"/>
</dbReference>
<dbReference type="EMBL" id="SSOB01000019">
    <property type="protein sequence ID" value="THF77562.1"/>
    <property type="molecule type" value="Genomic_DNA"/>
</dbReference>
<dbReference type="InterPro" id="IPR050490">
    <property type="entry name" value="Bact_solute-bd_prot1"/>
</dbReference>
<reference evidence="4 5" key="1">
    <citation type="submission" date="2019-04" db="EMBL/GenBank/DDBJ databases">
        <title>Cohnella sp. nov. isolated from preserved vegetables.</title>
        <authorList>
            <person name="Lin S.-Y."/>
            <person name="Hung M.-H."/>
            <person name="Young C.-C."/>
        </authorList>
    </citation>
    <scope>NUCLEOTIDE SEQUENCE [LARGE SCALE GENOMIC DNA]</scope>
    <source>
        <strain evidence="4 5">CC-MHH1044</strain>
    </source>
</reference>